<accession>A0A6M1SS78</accession>
<dbReference type="InterPro" id="IPR001610">
    <property type="entry name" value="PAC"/>
</dbReference>
<dbReference type="Gene3D" id="3.40.50.2300">
    <property type="match status" value="1"/>
</dbReference>
<dbReference type="Pfam" id="PF13426">
    <property type="entry name" value="PAS_9"/>
    <property type="match status" value="3"/>
</dbReference>
<dbReference type="EC" id="2.7.13.3" evidence="2"/>
<dbReference type="InterPro" id="IPR005467">
    <property type="entry name" value="His_kinase_dom"/>
</dbReference>
<dbReference type="CDD" id="cd00156">
    <property type="entry name" value="REC"/>
    <property type="match status" value="1"/>
</dbReference>
<dbReference type="InterPro" id="IPR011006">
    <property type="entry name" value="CheY-like_superfamily"/>
</dbReference>
<dbReference type="InterPro" id="IPR013656">
    <property type="entry name" value="PAS_4"/>
</dbReference>
<dbReference type="PROSITE" id="PS50110">
    <property type="entry name" value="RESPONSE_REGULATORY"/>
    <property type="match status" value="1"/>
</dbReference>
<dbReference type="GO" id="GO:0004673">
    <property type="term" value="F:protein histidine kinase activity"/>
    <property type="evidence" value="ECO:0007669"/>
    <property type="project" value="UniProtKB-EC"/>
</dbReference>
<feature type="domain" description="Response regulatory" evidence="9">
    <location>
        <begin position="6"/>
        <end position="122"/>
    </location>
</feature>
<keyword evidence="5" id="KW-0418">Kinase</keyword>
<keyword evidence="3 6" id="KW-0597">Phosphoprotein</keyword>
<keyword evidence="7" id="KW-0175">Coiled coil</keyword>
<evidence type="ECO:0000259" key="10">
    <source>
        <dbReference type="PROSITE" id="PS50112"/>
    </source>
</evidence>
<name>A0A6M1SS78_9BACT</name>
<evidence type="ECO:0000259" key="8">
    <source>
        <dbReference type="PROSITE" id="PS50109"/>
    </source>
</evidence>
<dbReference type="SMART" id="SM00448">
    <property type="entry name" value="REC"/>
    <property type="match status" value="1"/>
</dbReference>
<dbReference type="Pfam" id="PF07568">
    <property type="entry name" value="HisKA_2"/>
    <property type="match status" value="1"/>
</dbReference>
<feature type="domain" description="PAC" evidence="11">
    <location>
        <begin position="448"/>
        <end position="500"/>
    </location>
</feature>
<dbReference type="RefSeq" id="WP_165139048.1">
    <property type="nucleotide sequence ID" value="NZ_JAALLT010000001.1"/>
</dbReference>
<dbReference type="SUPFAM" id="SSF55785">
    <property type="entry name" value="PYP-like sensor domain (PAS domain)"/>
    <property type="match status" value="8"/>
</dbReference>
<dbReference type="PANTHER" id="PTHR43304:SF1">
    <property type="entry name" value="PAC DOMAIN-CONTAINING PROTEIN"/>
    <property type="match status" value="1"/>
</dbReference>
<feature type="domain" description="PAS" evidence="10">
    <location>
        <begin position="755"/>
        <end position="798"/>
    </location>
</feature>
<dbReference type="CDD" id="cd00130">
    <property type="entry name" value="PAS"/>
    <property type="match status" value="6"/>
</dbReference>
<evidence type="ECO:0000259" key="9">
    <source>
        <dbReference type="PROSITE" id="PS50110"/>
    </source>
</evidence>
<evidence type="ECO:0000256" key="7">
    <source>
        <dbReference type="SAM" id="Coils"/>
    </source>
</evidence>
<dbReference type="InterPro" id="IPR011495">
    <property type="entry name" value="Sig_transdc_His_kin_sub2_dim/P"/>
</dbReference>
<dbReference type="Gene3D" id="3.30.450.20">
    <property type="entry name" value="PAS domain"/>
    <property type="match status" value="8"/>
</dbReference>
<feature type="domain" description="PAC" evidence="11">
    <location>
        <begin position="575"/>
        <end position="627"/>
    </location>
</feature>
<dbReference type="InterPro" id="IPR001789">
    <property type="entry name" value="Sig_transdc_resp-reg_receiver"/>
</dbReference>
<dbReference type="InterPro" id="IPR035965">
    <property type="entry name" value="PAS-like_dom_sf"/>
</dbReference>
<dbReference type="SMART" id="SM00387">
    <property type="entry name" value="HATPase_c"/>
    <property type="match status" value="1"/>
</dbReference>
<comment type="catalytic activity">
    <reaction evidence="1">
        <text>ATP + protein L-histidine = ADP + protein N-phospho-L-histidine.</text>
        <dbReference type="EC" id="2.7.13.3"/>
    </reaction>
</comment>
<dbReference type="Pfam" id="PF02518">
    <property type="entry name" value="HATPase_c"/>
    <property type="match status" value="1"/>
</dbReference>
<dbReference type="Pfam" id="PF00989">
    <property type="entry name" value="PAS"/>
    <property type="match status" value="1"/>
</dbReference>
<keyword evidence="4" id="KW-0808">Transferase</keyword>
<evidence type="ECO:0000256" key="5">
    <source>
        <dbReference type="ARBA" id="ARBA00022777"/>
    </source>
</evidence>
<dbReference type="InterPro" id="IPR003594">
    <property type="entry name" value="HATPase_dom"/>
</dbReference>
<comment type="caution">
    <text evidence="12">The sequence shown here is derived from an EMBL/GenBank/DDBJ whole genome shotgun (WGS) entry which is preliminary data.</text>
</comment>
<evidence type="ECO:0000256" key="4">
    <source>
        <dbReference type="ARBA" id="ARBA00022679"/>
    </source>
</evidence>
<keyword evidence="13" id="KW-1185">Reference proteome</keyword>
<dbReference type="InterPro" id="IPR000700">
    <property type="entry name" value="PAS-assoc_C"/>
</dbReference>
<feature type="domain" description="PAS" evidence="10">
    <location>
        <begin position="133"/>
        <end position="203"/>
    </location>
</feature>
<evidence type="ECO:0000313" key="12">
    <source>
        <dbReference type="EMBL" id="NGP75602.1"/>
    </source>
</evidence>
<dbReference type="SUPFAM" id="SSF52172">
    <property type="entry name" value="CheY-like"/>
    <property type="match status" value="1"/>
</dbReference>
<evidence type="ECO:0000256" key="1">
    <source>
        <dbReference type="ARBA" id="ARBA00000085"/>
    </source>
</evidence>
<gene>
    <name evidence="12" type="ORF">G3570_03090</name>
</gene>
<evidence type="ECO:0000259" key="11">
    <source>
        <dbReference type="PROSITE" id="PS50113"/>
    </source>
</evidence>
<dbReference type="GO" id="GO:0000160">
    <property type="term" value="P:phosphorelay signal transduction system"/>
    <property type="evidence" value="ECO:0007669"/>
    <property type="project" value="InterPro"/>
</dbReference>
<protein>
    <recommendedName>
        <fullName evidence="2">histidine kinase</fullName>
        <ecNumber evidence="2">2.7.13.3</ecNumber>
    </recommendedName>
</protein>
<proteinExistence type="predicted"/>
<dbReference type="InterPro" id="IPR036890">
    <property type="entry name" value="HATPase_C_sf"/>
</dbReference>
<feature type="domain" description="Histidine kinase" evidence="8">
    <location>
        <begin position="1126"/>
        <end position="1319"/>
    </location>
</feature>
<dbReference type="PROSITE" id="PS50113">
    <property type="entry name" value="PAC"/>
    <property type="match status" value="3"/>
</dbReference>
<dbReference type="SMART" id="SM00086">
    <property type="entry name" value="PAC"/>
    <property type="match status" value="6"/>
</dbReference>
<sequence>MANSYQIVLLEDDSSDAELIQLHLQKVEQSISVTVATNKAQYLQALKEVTPDLIISDYNLPDINGIEAYEITKEDLRYIPFVLISGYIGEKKAAGAIKIGIHDYVMKDNLDRLPTVVYRLLAGLFEARLQQQKDQFFKAIFNTGEIGIAIIDESLNYTMVNDSFAELSGFTEEELMGMSALELNLSESHQNVQDKMELVFQENATLSGNWLLQCKDQVLRSVHSTLSLLQLDNDTKYALSLVRDITKEQQVSRLRRQVEEISGVSGWEYDVISGETYHTPMAGQIYELSPRQMNISADKFIEKFDESSQQLIHQSMGNAIEYQQPYDIEVVLRTPSNQKKIVNITGKPIVAHGKTLKISGTMVDITDKVESEQELKKLSMVASHTQNGVIITDKHKKIDWVNKAYTTMTGYSFEESVGRNPSELLHGPETNLETKKLISEKLKKEVPFTEEVLNYRKNGEKYWINLNITPVLNDQGQLAQFIAIQEDVTERKNAELELLRSEERLREAHHIGKLGYWDFNVATGEVFWSDNMYEIYERDKDQGVPSYEEVMEHYPDEKEFHKKAVEEAVQEGIPYRFDIKMVTPKGNTKFLHVEGLPITDNNGNVTDLHGVVSDITERKIAENELKASENKLKEILRNVDGMFQEYKIYPDGSDELIYVNGAVESLHELTAEEVRVSTDKLWKQVIEEDKQNLKESIQQSAKHLTFWDHKYRIETPSGKRKWIQGRGKPQLQEDGTVLWDTLKIDVTEQEEAKAEREGLYHLIEQSVSEIYIFDQENLQFLYVNEAAINNLGYTLEELNSMSPLDLKTDFSGEYFLKLIKPLKDGEKEVVEFETIHTRADESNYPVSVYIRSGEYKGKCVFVAHIIDETEKKTADERLHSLIEIAPMPIFIESSDGKVTGLWNEAAEKVLGFTKKEALGSTLPHVNTVGQVDSYKQLLKKIQAGKKVQGAEAERMKKDGTIFPARIHASPFLDAKGEVDSILVMLEDVTEEKKIKDNLQNQVQFSRQILDSMPGLFYLMNRDLEFELLNKNAYEFFGISEEDLQNISPYDLIAPEVQDDIAAKIQEVLATGYAEIETVMVAGGEKYQFFINGSLMEQNGDKYILGNGINITERVKSQKRNEVLIKEVHHRVKNNLAIISGMLELELFDLNDGDEKIALPIQRSRSRIQSIARVHELIYGTEDLSSVNLHNYINTLSQDLKKSIMPRGLDIRIETDITRRELNINSAVPLGLLLNELMTNSMKYAFEEKGKIEITITFLEDKCQLDYKDNGKGFEEPFNLETARSTGMVIMKTLINQLGGDYELDTKGGFHLRLRFEPNTRGSHSNL</sequence>
<feature type="coiled-coil region" evidence="7">
    <location>
        <begin position="618"/>
        <end position="645"/>
    </location>
</feature>
<dbReference type="InterPro" id="IPR013767">
    <property type="entry name" value="PAS_fold"/>
</dbReference>
<dbReference type="PROSITE" id="PS50109">
    <property type="entry name" value="HIS_KIN"/>
    <property type="match status" value="1"/>
</dbReference>
<dbReference type="Pfam" id="PF00072">
    <property type="entry name" value="Response_reg"/>
    <property type="match status" value="1"/>
</dbReference>
<evidence type="ECO:0000256" key="6">
    <source>
        <dbReference type="PROSITE-ProRule" id="PRU00169"/>
    </source>
</evidence>
<evidence type="ECO:0000313" key="13">
    <source>
        <dbReference type="Proteomes" id="UP000473278"/>
    </source>
</evidence>
<dbReference type="SMART" id="SM00091">
    <property type="entry name" value="PAS"/>
    <property type="match status" value="6"/>
</dbReference>
<reference evidence="12 13" key="1">
    <citation type="submission" date="2020-02" db="EMBL/GenBank/DDBJ databases">
        <title>Balneolaceae bacterium YR4-1, complete genome.</title>
        <authorList>
            <person name="Li Y."/>
            <person name="Wu S."/>
        </authorList>
    </citation>
    <scope>NUCLEOTIDE SEQUENCE [LARGE SCALE GENOMIC DNA]</scope>
    <source>
        <strain evidence="12 13">YR4-1</strain>
    </source>
</reference>
<dbReference type="EMBL" id="JAALLT010000001">
    <property type="protein sequence ID" value="NGP75602.1"/>
    <property type="molecule type" value="Genomic_DNA"/>
</dbReference>
<feature type="modified residue" description="4-aspartylphosphate" evidence="6">
    <location>
        <position position="57"/>
    </location>
</feature>
<dbReference type="Proteomes" id="UP000473278">
    <property type="component" value="Unassembled WGS sequence"/>
</dbReference>
<dbReference type="InterPro" id="IPR013655">
    <property type="entry name" value="PAS_fold_3"/>
</dbReference>
<dbReference type="Pfam" id="PF08447">
    <property type="entry name" value="PAS_3"/>
    <property type="match status" value="2"/>
</dbReference>
<organism evidence="12 13">
    <name type="scientific">Halalkalibaculum roseum</name>
    <dbReference type="NCBI Taxonomy" id="2709311"/>
    <lineage>
        <taxon>Bacteria</taxon>
        <taxon>Pseudomonadati</taxon>
        <taxon>Balneolota</taxon>
        <taxon>Balneolia</taxon>
        <taxon>Balneolales</taxon>
        <taxon>Balneolaceae</taxon>
        <taxon>Halalkalibaculum</taxon>
    </lineage>
</organism>
<dbReference type="Pfam" id="PF08448">
    <property type="entry name" value="PAS_4"/>
    <property type="match status" value="2"/>
</dbReference>
<dbReference type="Gene3D" id="3.30.565.10">
    <property type="entry name" value="Histidine kinase-like ATPase, C-terminal domain"/>
    <property type="match status" value="1"/>
</dbReference>
<dbReference type="GO" id="GO:0006355">
    <property type="term" value="P:regulation of DNA-templated transcription"/>
    <property type="evidence" value="ECO:0007669"/>
    <property type="project" value="InterPro"/>
</dbReference>
<feature type="domain" description="PAS" evidence="10">
    <location>
        <begin position="1001"/>
        <end position="1071"/>
    </location>
</feature>
<feature type="domain" description="PAS" evidence="10">
    <location>
        <begin position="374"/>
        <end position="445"/>
    </location>
</feature>
<feature type="domain" description="PAC" evidence="11">
    <location>
        <begin position="948"/>
        <end position="1000"/>
    </location>
</feature>
<dbReference type="SUPFAM" id="SSF55874">
    <property type="entry name" value="ATPase domain of HSP90 chaperone/DNA topoisomerase II/histidine kinase"/>
    <property type="match status" value="1"/>
</dbReference>
<dbReference type="InterPro" id="IPR000014">
    <property type="entry name" value="PAS"/>
</dbReference>
<evidence type="ECO:0000256" key="2">
    <source>
        <dbReference type="ARBA" id="ARBA00012438"/>
    </source>
</evidence>
<dbReference type="Gene3D" id="2.10.70.100">
    <property type="match status" value="1"/>
</dbReference>
<dbReference type="InterPro" id="IPR052162">
    <property type="entry name" value="Sensor_kinase/Photoreceptor"/>
</dbReference>
<dbReference type="PANTHER" id="PTHR43304">
    <property type="entry name" value="PHYTOCHROME-LIKE PROTEIN CPH1"/>
    <property type="match status" value="1"/>
</dbReference>
<dbReference type="NCBIfam" id="TIGR00229">
    <property type="entry name" value="sensory_box"/>
    <property type="match status" value="6"/>
</dbReference>
<dbReference type="PROSITE" id="PS50112">
    <property type="entry name" value="PAS"/>
    <property type="match status" value="5"/>
</dbReference>
<evidence type="ECO:0000256" key="3">
    <source>
        <dbReference type="ARBA" id="ARBA00022553"/>
    </source>
</evidence>
<feature type="domain" description="PAS" evidence="10">
    <location>
        <begin position="874"/>
        <end position="922"/>
    </location>
</feature>